<feature type="transmembrane region" description="Helical" evidence="1">
    <location>
        <begin position="55"/>
        <end position="73"/>
    </location>
</feature>
<evidence type="ECO:0000256" key="1">
    <source>
        <dbReference type="SAM" id="Phobius"/>
    </source>
</evidence>
<dbReference type="OrthoDB" id="401337at2"/>
<accession>A0A4R0XXC5</accession>
<feature type="transmembrane region" description="Helical" evidence="1">
    <location>
        <begin position="139"/>
        <end position="162"/>
    </location>
</feature>
<reference evidence="2 3" key="1">
    <citation type="submission" date="2018-02" db="EMBL/GenBank/DDBJ databases">
        <title>Mycoplasma marinum and Mycoplasma todarodis sp. nov., moderately halophilic and psychrotolerant mycoplasmas isolated from cephalopods.</title>
        <authorList>
            <person name="Viver T."/>
        </authorList>
    </citation>
    <scope>NUCLEOTIDE SEQUENCE [LARGE SCALE GENOMIC DNA]</scope>
    <source>
        <strain evidence="2 3">5H</strain>
    </source>
</reference>
<comment type="caution">
    <text evidence="2">The sequence shown here is derived from an EMBL/GenBank/DDBJ whole genome shotgun (WGS) entry which is preliminary data.</text>
</comment>
<dbReference type="Proteomes" id="UP000291072">
    <property type="component" value="Unassembled WGS sequence"/>
</dbReference>
<dbReference type="AlphaFoldDB" id="A0A4R0XXC5"/>
<organism evidence="2 3">
    <name type="scientific">Mycoplasma todarodis</name>
    <dbReference type="NCBI Taxonomy" id="1937191"/>
    <lineage>
        <taxon>Bacteria</taxon>
        <taxon>Bacillati</taxon>
        <taxon>Mycoplasmatota</taxon>
        <taxon>Mollicutes</taxon>
        <taxon>Mycoplasmataceae</taxon>
        <taxon>Mycoplasma</taxon>
    </lineage>
</organism>
<feature type="transmembrane region" description="Helical" evidence="1">
    <location>
        <begin position="104"/>
        <end position="127"/>
    </location>
</feature>
<feature type="transmembrane region" description="Helical" evidence="1">
    <location>
        <begin position="169"/>
        <end position="188"/>
    </location>
</feature>
<feature type="transmembrane region" description="Helical" evidence="1">
    <location>
        <begin position="493"/>
        <end position="511"/>
    </location>
</feature>
<feature type="transmembrane region" description="Helical" evidence="1">
    <location>
        <begin position="12"/>
        <end position="35"/>
    </location>
</feature>
<protein>
    <submittedName>
        <fullName evidence="2">Uncharacterized protein</fullName>
    </submittedName>
</protein>
<dbReference type="EMBL" id="PSZP01000004">
    <property type="protein sequence ID" value="TCG11671.1"/>
    <property type="molecule type" value="Genomic_DNA"/>
</dbReference>
<keyword evidence="1" id="KW-0812">Transmembrane</keyword>
<name>A0A4R0XXC5_9MOLU</name>
<keyword evidence="3" id="KW-1185">Reference proteome</keyword>
<dbReference type="RefSeq" id="WP_131613200.1">
    <property type="nucleotide sequence ID" value="NZ_PSZP01000004.1"/>
</dbReference>
<evidence type="ECO:0000313" key="3">
    <source>
        <dbReference type="Proteomes" id="UP000291072"/>
    </source>
</evidence>
<sequence>MFKLVRYTLRNEFLKLSTYLIPIFGIIIYSILTYAQVFGTFSEKGISFIRKGNEYAFITVFAISVIFIALKVVNIFRQPKDTGLDIVYISKPISQKEITFSKFISIWVLIVYFSVVLFIATSLVALMDSKADSRLIWDYSISIFIGNITILFAVSSILIIVSTVASQKIILLLAAVAAVFVPSFSIILSQTVKPQMPASHLLPAYVKAGKNLEDIATGSEKDIYIDEDSENTIFINKDSIFVPNFKYKYDEYKQNSLYKTLAFFDPWYQISSLYDVTYETKFANEGKKWIEKTITYHRRANEFTIKIGGEEYTPLISSGFRGEMTSTKKESTAGIMNINPNSQNNSLEYLKNIRNISSTFNSWSFVKQMLFVSATKEHSTDKDVILLEKFIKQTTRIIDSLTNEEANLQYGRGMLIGDNKQPLSTFKVDGWSLMSWSLMINNKEINSKTLLKSPKTLGFINRFGNPYDLTLIKDGEEVPILLPVEYIDKKGTYIVWTILTLLIVAGSVTIISRKDSH</sequence>
<keyword evidence="1" id="KW-1133">Transmembrane helix</keyword>
<gene>
    <name evidence="2" type="ORF">C4B25_00990</name>
</gene>
<proteinExistence type="predicted"/>
<keyword evidence="1" id="KW-0472">Membrane</keyword>
<evidence type="ECO:0000313" key="2">
    <source>
        <dbReference type="EMBL" id="TCG11671.1"/>
    </source>
</evidence>